<name>A0A1I7YZM1_9BILA</name>
<dbReference type="GO" id="GO:0048471">
    <property type="term" value="C:perinuclear region of cytoplasm"/>
    <property type="evidence" value="ECO:0007669"/>
    <property type="project" value="TreeGrafter"/>
</dbReference>
<dbReference type="Pfam" id="PF00307">
    <property type="entry name" value="CH"/>
    <property type="match status" value="2"/>
</dbReference>
<protein>
    <submittedName>
        <fullName evidence="17">Calponin-homology (CH) domain-containing protein</fullName>
    </submittedName>
</protein>
<evidence type="ECO:0000256" key="11">
    <source>
        <dbReference type="ARBA" id="ARBA00023212"/>
    </source>
</evidence>
<evidence type="ECO:0000256" key="9">
    <source>
        <dbReference type="ARBA" id="ARBA00023136"/>
    </source>
</evidence>
<dbReference type="InterPro" id="IPR001715">
    <property type="entry name" value="CH_dom"/>
</dbReference>
<sequence>MSRRRNPCCPCFRMSSKYQHDKIQKKTFTKWINYHLETHNSSRQVEDLFEDLRDGVLLCHLIEVLTGEALPVHKGRVSKRVHHISNLTTALTVLRRRGLELINNNPTDLADGNPRIVLGLVWQMILHFQVESNLQLLAEWGFEAPASTSSTSSAASTPIGKLKSSVDRVILRWVSAEVAKKHGIPVSDMDKSWRDGVAFNALVHRSRPELVDMERVRRSTPRENIESAFRLAEEHLNIRPLLDVEDVLCDKPDKRSIITYVTQFIRVTTSLRPIEPQPLGSPSVTRFRSLIQWIASTSQVAMTFDPRSDLYAQYQVSG</sequence>
<dbReference type="PANTHER" id="PTHR21524:SF5">
    <property type="entry name" value="SPECTRIN REPEAT CONTAINING NUCLEAR ENVELOPE PROTEIN 2"/>
    <property type="match status" value="1"/>
</dbReference>
<evidence type="ECO:0000256" key="1">
    <source>
        <dbReference type="ARBA" id="ARBA00004245"/>
    </source>
</evidence>
<evidence type="ECO:0000256" key="14">
    <source>
        <dbReference type="ARBA" id="ARBA00060498"/>
    </source>
</evidence>
<dbReference type="WBParaSite" id="L893_g21119.t1">
    <property type="protein sequence ID" value="L893_g21119.t1"/>
    <property type="gene ID" value="L893_g21119"/>
</dbReference>
<comment type="similarity">
    <text evidence="3">Belongs to the nesprin family.</text>
</comment>
<dbReference type="GO" id="GO:0007010">
    <property type="term" value="P:cytoskeleton organization"/>
    <property type="evidence" value="ECO:0007669"/>
    <property type="project" value="TreeGrafter"/>
</dbReference>
<keyword evidence="16" id="KW-1185">Reference proteome</keyword>
<dbReference type="GO" id="GO:0003779">
    <property type="term" value="F:actin binding"/>
    <property type="evidence" value="ECO:0007669"/>
    <property type="project" value="UniProtKB-KW"/>
</dbReference>
<evidence type="ECO:0000256" key="8">
    <source>
        <dbReference type="ARBA" id="ARBA00023054"/>
    </source>
</evidence>
<evidence type="ECO:0000256" key="2">
    <source>
        <dbReference type="ARBA" id="ARBA00004528"/>
    </source>
</evidence>
<dbReference type="Proteomes" id="UP000095287">
    <property type="component" value="Unplaced"/>
</dbReference>
<keyword evidence="8" id="KW-0175">Coiled coil</keyword>
<dbReference type="FunFam" id="1.10.418.10:FF:000099">
    <property type="entry name" value="Nuclear anchorage protein 1"/>
    <property type="match status" value="1"/>
</dbReference>
<evidence type="ECO:0000256" key="7">
    <source>
        <dbReference type="ARBA" id="ARBA00022989"/>
    </source>
</evidence>
<dbReference type="SMART" id="SM00033">
    <property type="entry name" value="CH"/>
    <property type="match status" value="2"/>
</dbReference>
<keyword evidence="12" id="KW-0539">Nucleus</keyword>
<evidence type="ECO:0000256" key="6">
    <source>
        <dbReference type="ARBA" id="ARBA00022737"/>
    </source>
</evidence>
<evidence type="ECO:0000256" key="13">
    <source>
        <dbReference type="ARBA" id="ARBA00060457"/>
    </source>
</evidence>
<organism evidence="16 17">
    <name type="scientific">Steinernema glaseri</name>
    <dbReference type="NCBI Taxonomy" id="37863"/>
    <lineage>
        <taxon>Eukaryota</taxon>
        <taxon>Metazoa</taxon>
        <taxon>Ecdysozoa</taxon>
        <taxon>Nematoda</taxon>
        <taxon>Chromadorea</taxon>
        <taxon>Rhabditida</taxon>
        <taxon>Tylenchina</taxon>
        <taxon>Panagrolaimomorpha</taxon>
        <taxon>Strongyloidoidea</taxon>
        <taxon>Steinernematidae</taxon>
        <taxon>Steinernema</taxon>
    </lineage>
</organism>
<evidence type="ECO:0000256" key="3">
    <source>
        <dbReference type="ARBA" id="ARBA00008619"/>
    </source>
</evidence>
<dbReference type="Gene3D" id="1.10.418.10">
    <property type="entry name" value="Calponin-like domain"/>
    <property type="match status" value="2"/>
</dbReference>
<dbReference type="PANTHER" id="PTHR21524">
    <property type="entry name" value="SPECTRIN REPEAT CONTAINING NUCLEAR ENVELOPE PROTEIN 2"/>
    <property type="match status" value="1"/>
</dbReference>
<feature type="domain" description="Calponin-homology (CH)" evidence="15">
    <location>
        <begin position="22"/>
        <end position="129"/>
    </location>
</feature>
<dbReference type="GO" id="GO:0019894">
    <property type="term" value="F:kinesin binding"/>
    <property type="evidence" value="ECO:0007669"/>
    <property type="project" value="TreeGrafter"/>
</dbReference>
<comment type="subcellular location">
    <subcellularLocation>
        <location evidence="1">Cytoplasm</location>
        <location evidence="1">Cytoskeleton</location>
    </subcellularLocation>
    <subcellularLocation>
        <location evidence="13">Endomembrane system</location>
        <topology evidence="13">Single-pass type IV membrane protein</topology>
        <orientation evidence="13">Cytoplasmic side</orientation>
    </subcellularLocation>
    <subcellularLocation>
        <location evidence="2">Nucleus membrane</location>
        <topology evidence="2">Single-pass membrane protein</topology>
        <orientation evidence="2">Cytoplasmic side</orientation>
    </subcellularLocation>
    <subcellularLocation>
        <location evidence="14">Nucleus membrane</location>
        <topology evidence="14">Single-pass type IV membrane protein</topology>
    </subcellularLocation>
</comment>
<accession>A0A1I7YZM1</accession>
<proteinExistence type="inferred from homology"/>
<dbReference type="GO" id="GO:0031965">
    <property type="term" value="C:nuclear membrane"/>
    <property type="evidence" value="ECO:0007669"/>
    <property type="project" value="UniProtKB-SubCell"/>
</dbReference>
<dbReference type="GO" id="GO:0005856">
    <property type="term" value="C:cytoskeleton"/>
    <property type="evidence" value="ECO:0007669"/>
    <property type="project" value="UniProtKB-SubCell"/>
</dbReference>
<dbReference type="GO" id="GO:0006997">
    <property type="term" value="P:nucleus organization"/>
    <property type="evidence" value="ECO:0007669"/>
    <property type="project" value="UniProtKB-ARBA"/>
</dbReference>
<dbReference type="InterPro" id="IPR001589">
    <property type="entry name" value="Actinin_actin-bd_CS"/>
</dbReference>
<dbReference type="AlphaFoldDB" id="A0A1I7YZM1"/>
<evidence type="ECO:0000256" key="4">
    <source>
        <dbReference type="ARBA" id="ARBA00022490"/>
    </source>
</evidence>
<evidence type="ECO:0000313" key="17">
    <source>
        <dbReference type="WBParaSite" id="L893_g21119.t1"/>
    </source>
</evidence>
<dbReference type="SUPFAM" id="SSF47576">
    <property type="entry name" value="Calponin-homology domain, CH-domain"/>
    <property type="match status" value="1"/>
</dbReference>
<keyword evidence="7" id="KW-1133">Transmembrane helix</keyword>
<evidence type="ECO:0000259" key="15">
    <source>
        <dbReference type="PROSITE" id="PS50021"/>
    </source>
</evidence>
<keyword evidence="11" id="KW-0206">Cytoskeleton</keyword>
<feature type="domain" description="Calponin-homology (CH)" evidence="15">
    <location>
        <begin position="164"/>
        <end position="269"/>
    </location>
</feature>
<dbReference type="PROSITE" id="PS00020">
    <property type="entry name" value="ACTININ_2"/>
    <property type="match status" value="1"/>
</dbReference>
<keyword evidence="10" id="KW-0009">Actin-binding</keyword>
<dbReference type="PROSITE" id="PS00019">
    <property type="entry name" value="ACTININ_1"/>
    <property type="match status" value="1"/>
</dbReference>
<keyword evidence="4" id="KW-0963">Cytoplasm</keyword>
<reference evidence="17" key="1">
    <citation type="submission" date="2016-11" db="UniProtKB">
        <authorList>
            <consortium name="WormBaseParasite"/>
        </authorList>
    </citation>
    <scope>IDENTIFICATION</scope>
</reference>
<evidence type="ECO:0000256" key="10">
    <source>
        <dbReference type="ARBA" id="ARBA00023203"/>
    </source>
</evidence>
<keyword evidence="5" id="KW-0812">Transmembrane</keyword>
<dbReference type="PROSITE" id="PS50021">
    <property type="entry name" value="CH"/>
    <property type="match status" value="2"/>
</dbReference>
<evidence type="ECO:0000256" key="12">
    <source>
        <dbReference type="ARBA" id="ARBA00023242"/>
    </source>
</evidence>
<keyword evidence="6" id="KW-0677">Repeat</keyword>
<dbReference type="GO" id="GO:0007097">
    <property type="term" value="P:nuclear migration"/>
    <property type="evidence" value="ECO:0007669"/>
    <property type="project" value="TreeGrafter"/>
</dbReference>
<dbReference type="InterPro" id="IPR036872">
    <property type="entry name" value="CH_dom_sf"/>
</dbReference>
<keyword evidence="9" id="KW-0472">Membrane</keyword>
<evidence type="ECO:0000256" key="5">
    <source>
        <dbReference type="ARBA" id="ARBA00022692"/>
    </source>
</evidence>
<dbReference type="FunFam" id="1.10.418.10:FF:000037">
    <property type="entry name" value="nesprin-1 isoform X1"/>
    <property type="match status" value="1"/>
</dbReference>
<evidence type="ECO:0000313" key="16">
    <source>
        <dbReference type="Proteomes" id="UP000095287"/>
    </source>
</evidence>